<dbReference type="Proteomes" id="UP000521922">
    <property type="component" value="Unassembled WGS sequence"/>
</dbReference>
<sequence length="253" mass="28425">MGPDDLAELDRLLDLFQEWRKRITLPRLGYNTPRPGGALLTDQPLPNGDLPCTLAWRAMAGGCEHLAFIAEYSRANDLEVRPKPFAVLARAALLGAAKAAYLLEPDSAQERRHRSLKLFTSEVSNTEKVLSDINLLPASERPDDYLRADREMRQLIDASKRALVAEGFKERTRIDETPLLLTVSHLLDIGKGDPAAGVMTSWRYTSGVAHSMSWHWDLLPVDEDPSQQLAYTIGAPGRLMEEAWKLWELRRAE</sequence>
<name>A0A7Y9J3D7_9ACTN</name>
<gene>
    <name evidence="1" type="ORF">BJ968_004550</name>
</gene>
<reference evidence="1 2" key="1">
    <citation type="submission" date="2020-07" db="EMBL/GenBank/DDBJ databases">
        <title>Sequencing the genomes of 1000 actinobacteria strains.</title>
        <authorList>
            <person name="Klenk H.-P."/>
        </authorList>
    </citation>
    <scope>NUCLEOTIDE SEQUENCE [LARGE SCALE GENOMIC DNA]</scope>
    <source>
        <strain evidence="1 2">DSM 7487</strain>
    </source>
</reference>
<keyword evidence="2" id="KW-1185">Reference proteome</keyword>
<proteinExistence type="predicted"/>
<dbReference type="EMBL" id="JACCBB010000001">
    <property type="protein sequence ID" value="NYD25010.1"/>
    <property type="molecule type" value="Genomic_DNA"/>
</dbReference>
<accession>A0A7Y9J3D7</accession>
<dbReference type="RefSeq" id="WP_179755797.1">
    <property type="nucleotide sequence ID" value="NZ_BAAAGN010000008.1"/>
</dbReference>
<protein>
    <submittedName>
        <fullName evidence="1">Uncharacterized protein</fullName>
    </submittedName>
</protein>
<evidence type="ECO:0000313" key="1">
    <source>
        <dbReference type="EMBL" id="NYD25010.1"/>
    </source>
</evidence>
<comment type="caution">
    <text evidence="1">The sequence shown here is derived from an EMBL/GenBank/DDBJ whole genome shotgun (WGS) entry which is preliminary data.</text>
</comment>
<organism evidence="1 2">
    <name type="scientific">Kineococcus aurantiacus</name>
    <dbReference type="NCBI Taxonomy" id="37633"/>
    <lineage>
        <taxon>Bacteria</taxon>
        <taxon>Bacillati</taxon>
        <taxon>Actinomycetota</taxon>
        <taxon>Actinomycetes</taxon>
        <taxon>Kineosporiales</taxon>
        <taxon>Kineosporiaceae</taxon>
        <taxon>Kineococcus</taxon>
    </lineage>
</organism>
<evidence type="ECO:0000313" key="2">
    <source>
        <dbReference type="Proteomes" id="UP000521922"/>
    </source>
</evidence>
<dbReference type="AlphaFoldDB" id="A0A7Y9J3D7"/>